<name>A0A382C9A3_9ZZZZ</name>
<dbReference type="EMBL" id="UINC01033424">
    <property type="protein sequence ID" value="SVB22695.1"/>
    <property type="molecule type" value="Genomic_DNA"/>
</dbReference>
<proteinExistence type="predicted"/>
<accession>A0A382C9A3</accession>
<dbReference type="AlphaFoldDB" id="A0A382C9A3"/>
<organism evidence="1">
    <name type="scientific">marine metagenome</name>
    <dbReference type="NCBI Taxonomy" id="408172"/>
    <lineage>
        <taxon>unclassified sequences</taxon>
        <taxon>metagenomes</taxon>
        <taxon>ecological metagenomes</taxon>
    </lineage>
</organism>
<evidence type="ECO:0000313" key="1">
    <source>
        <dbReference type="EMBL" id="SVB22695.1"/>
    </source>
</evidence>
<gene>
    <name evidence="1" type="ORF">METZ01_LOCUS175549</name>
</gene>
<reference evidence="1" key="1">
    <citation type="submission" date="2018-05" db="EMBL/GenBank/DDBJ databases">
        <authorList>
            <person name="Lanie J.A."/>
            <person name="Ng W.-L."/>
            <person name="Kazmierczak K.M."/>
            <person name="Andrzejewski T.M."/>
            <person name="Davidsen T.M."/>
            <person name="Wayne K.J."/>
            <person name="Tettelin H."/>
            <person name="Glass J.I."/>
            <person name="Rusch D."/>
            <person name="Podicherti R."/>
            <person name="Tsui H.-C.T."/>
            <person name="Winkler M.E."/>
        </authorList>
    </citation>
    <scope>NUCLEOTIDE SEQUENCE</scope>
</reference>
<protein>
    <submittedName>
        <fullName evidence="1">Uncharacterized protein</fullName>
    </submittedName>
</protein>
<sequence length="76" mass="8763">MNIKKELIKAGFKDQTSLTNDEEINFELWHDLPQSELGIASIRLRNFKGQNDVDITIYSDSGYELLEGNAQMEEEK</sequence>